<dbReference type="GO" id="GO:0000271">
    <property type="term" value="P:polysaccharide biosynthetic process"/>
    <property type="evidence" value="ECO:0007669"/>
    <property type="project" value="TreeGrafter"/>
</dbReference>
<dbReference type="InterPro" id="IPR015424">
    <property type="entry name" value="PyrdxlP-dep_Trfase"/>
</dbReference>
<dbReference type="GO" id="GO:0030170">
    <property type="term" value="F:pyridoxal phosphate binding"/>
    <property type="evidence" value="ECO:0007669"/>
    <property type="project" value="TreeGrafter"/>
</dbReference>
<dbReference type="EMBL" id="CADCVA010000309">
    <property type="protein sequence ID" value="CAA9433960.1"/>
    <property type="molecule type" value="Genomic_DNA"/>
</dbReference>
<evidence type="ECO:0000256" key="1">
    <source>
        <dbReference type="ARBA" id="ARBA00001933"/>
    </source>
</evidence>
<organism evidence="3">
    <name type="scientific">uncultured Rubrobacteraceae bacterium</name>
    <dbReference type="NCBI Taxonomy" id="349277"/>
    <lineage>
        <taxon>Bacteria</taxon>
        <taxon>Bacillati</taxon>
        <taxon>Actinomycetota</taxon>
        <taxon>Rubrobacteria</taxon>
        <taxon>Rubrobacterales</taxon>
        <taxon>Rubrobacteraceae</taxon>
        <taxon>environmental samples</taxon>
    </lineage>
</organism>
<reference evidence="3" key="1">
    <citation type="submission" date="2020-02" db="EMBL/GenBank/DDBJ databases">
        <authorList>
            <person name="Meier V. D."/>
        </authorList>
    </citation>
    <scope>NUCLEOTIDE SEQUENCE</scope>
    <source>
        <strain evidence="3">AVDCRST_MAG82</strain>
    </source>
</reference>
<dbReference type="InterPro" id="IPR015421">
    <property type="entry name" value="PyrdxlP-dep_Trfase_major"/>
</dbReference>
<name>A0A6J4Q5I4_9ACTN</name>
<dbReference type="AlphaFoldDB" id="A0A6J4Q5I4"/>
<dbReference type="InterPro" id="IPR000653">
    <property type="entry name" value="DegT/StrS_aminotransferase"/>
</dbReference>
<keyword evidence="2" id="KW-0663">Pyridoxal phosphate</keyword>
<comment type="similarity">
    <text evidence="2">Belongs to the DegT/DnrJ/EryC1 family.</text>
</comment>
<comment type="cofactor">
    <cofactor evidence="1">
        <name>pyridoxal 5'-phosphate</name>
        <dbReference type="ChEBI" id="CHEBI:597326"/>
    </cofactor>
</comment>
<gene>
    <name evidence="3" type="ORF">AVDCRST_MAG82-2324</name>
</gene>
<dbReference type="Pfam" id="PF01041">
    <property type="entry name" value="DegT_DnrJ_EryC1"/>
    <property type="match status" value="1"/>
</dbReference>
<sequence length="414" mass="45089">MSGWGVYARHRLDLSLQDVLFGVLACVRPWRRDRLEAEILRLCSVDDEGLVCYCVRSGWELWLGAQGLRSGDEVIVSAVTHPDMVRIIQGHDLRVVPVDIDPETLAPRVPMLEAALTARTRVVLVAHLFGGRMDLGPVVRFAKERGLLLVEDCAQAFQGPEAVGDTAADVAMYSFGTLKTATALGGAVLRVRDRGVLRRMRESQDVSPVQRRGWYIKKLLLALGLVLVSRPLLYGLLVRACIRSGSDLDSLVNGAVRALPPQEPEARFFERLKHRPSAPLLAMLSWRLRTFDCGRLARRALAGERFARRLPVDTVHPGGGSLLGTHWLFPVVVAAPGALILRLRARGLDASQATSSIAVVEAPAGRPSSTEASHMMSGLVFLPAYPELPSRAFDVMVDLVNDGAAPVASKNVAL</sequence>
<protein>
    <recommendedName>
        <fullName evidence="4">DegT/DnrJ/EryC1/StrS aminotransferase family protein</fullName>
    </recommendedName>
</protein>
<dbReference type="PANTHER" id="PTHR30244">
    <property type="entry name" value="TRANSAMINASE"/>
    <property type="match status" value="1"/>
</dbReference>
<dbReference type="GO" id="GO:0008483">
    <property type="term" value="F:transaminase activity"/>
    <property type="evidence" value="ECO:0007669"/>
    <property type="project" value="TreeGrafter"/>
</dbReference>
<proteinExistence type="inferred from homology"/>
<dbReference type="PANTHER" id="PTHR30244:SF34">
    <property type="entry name" value="DTDP-4-AMINO-4,6-DIDEOXYGALACTOSE TRANSAMINASE"/>
    <property type="match status" value="1"/>
</dbReference>
<dbReference type="Gene3D" id="3.40.640.10">
    <property type="entry name" value="Type I PLP-dependent aspartate aminotransferase-like (Major domain)"/>
    <property type="match status" value="1"/>
</dbReference>
<dbReference type="SUPFAM" id="SSF53383">
    <property type="entry name" value="PLP-dependent transferases"/>
    <property type="match status" value="1"/>
</dbReference>
<evidence type="ECO:0000256" key="2">
    <source>
        <dbReference type="RuleBase" id="RU004508"/>
    </source>
</evidence>
<accession>A0A6J4Q5I4</accession>
<evidence type="ECO:0008006" key="4">
    <source>
        <dbReference type="Google" id="ProtNLM"/>
    </source>
</evidence>
<evidence type="ECO:0000313" key="3">
    <source>
        <dbReference type="EMBL" id="CAA9433960.1"/>
    </source>
</evidence>